<dbReference type="HOGENOM" id="CLU_1778086_0_0_1"/>
<sequence>MALSGQEISLFMSVGVSSNPIPDQSFEEIRVHDYLQAYQATGRPPLPVPQSPDTPKARANLGLPPLFVPIEIHLAAEHSGVTSSTSAAPITNPSELPANQAFQSTKSALDGCLWSIAAQTLYSHFSHEVCSSLCEALTSFSLPIKP</sequence>
<dbReference type="AlphaFoldDB" id="A0A0D0DUV6"/>
<evidence type="ECO:0000313" key="2">
    <source>
        <dbReference type="Proteomes" id="UP000054538"/>
    </source>
</evidence>
<name>A0A0D0DUV6_9AGAM</name>
<dbReference type="EMBL" id="KN825223">
    <property type="protein sequence ID" value="KIK93001.1"/>
    <property type="molecule type" value="Genomic_DNA"/>
</dbReference>
<protein>
    <submittedName>
        <fullName evidence="1">Uncharacterized protein</fullName>
    </submittedName>
</protein>
<gene>
    <name evidence="1" type="ORF">PAXRUDRAFT_829431</name>
</gene>
<dbReference type="OrthoDB" id="3234974at2759"/>
<accession>A0A0D0DUV6</accession>
<evidence type="ECO:0000313" key="1">
    <source>
        <dbReference type="EMBL" id="KIK93001.1"/>
    </source>
</evidence>
<organism evidence="1 2">
    <name type="scientific">Paxillus rubicundulus Ve08.2h10</name>
    <dbReference type="NCBI Taxonomy" id="930991"/>
    <lineage>
        <taxon>Eukaryota</taxon>
        <taxon>Fungi</taxon>
        <taxon>Dikarya</taxon>
        <taxon>Basidiomycota</taxon>
        <taxon>Agaricomycotina</taxon>
        <taxon>Agaricomycetes</taxon>
        <taxon>Agaricomycetidae</taxon>
        <taxon>Boletales</taxon>
        <taxon>Paxilineae</taxon>
        <taxon>Paxillaceae</taxon>
        <taxon>Paxillus</taxon>
    </lineage>
</organism>
<reference evidence="1 2" key="1">
    <citation type="submission" date="2014-04" db="EMBL/GenBank/DDBJ databases">
        <authorList>
            <consortium name="DOE Joint Genome Institute"/>
            <person name="Kuo A."/>
            <person name="Kohler A."/>
            <person name="Jargeat P."/>
            <person name="Nagy L.G."/>
            <person name="Floudas D."/>
            <person name="Copeland A."/>
            <person name="Barry K.W."/>
            <person name="Cichocki N."/>
            <person name="Veneault-Fourrey C."/>
            <person name="LaButti K."/>
            <person name="Lindquist E.A."/>
            <person name="Lipzen A."/>
            <person name="Lundell T."/>
            <person name="Morin E."/>
            <person name="Murat C."/>
            <person name="Sun H."/>
            <person name="Tunlid A."/>
            <person name="Henrissat B."/>
            <person name="Grigoriev I.V."/>
            <person name="Hibbett D.S."/>
            <person name="Martin F."/>
            <person name="Nordberg H.P."/>
            <person name="Cantor M.N."/>
            <person name="Hua S.X."/>
        </authorList>
    </citation>
    <scope>NUCLEOTIDE SEQUENCE [LARGE SCALE GENOMIC DNA]</scope>
    <source>
        <strain evidence="1 2">Ve08.2h10</strain>
    </source>
</reference>
<keyword evidence="2" id="KW-1185">Reference proteome</keyword>
<dbReference type="InParanoid" id="A0A0D0DUV6"/>
<proteinExistence type="predicted"/>
<dbReference type="Proteomes" id="UP000054538">
    <property type="component" value="Unassembled WGS sequence"/>
</dbReference>
<reference evidence="2" key="2">
    <citation type="submission" date="2015-01" db="EMBL/GenBank/DDBJ databases">
        <title>Evolutionary Origins and Diversification of the Mycorrhizal Mutualists.</title>
        <authorList>
            <consortium name="DOE Joint Genome Institute"/>
            <consortium name="Mycorrhizal Genomics Consortium"/>
            <person name="Kohler A."/>
            <person name="Kuo A."/>
            <person name="Nagy L.G."/>
            <person name="Floudas D."/>
            <person name="Copeland A."/>
            <person name="Barry K.W."/>
            <person name="Cichocki N."/>
            <person name="Veneault-Fourrey C."/>
            <person name="LaButti K."/>
            <person name="Lindquist E.A."/>
            <person name="Lipzen A."/>
            <person name="Lundell T."/>
            <person name="Morin E."/>
            <person name="Murat C."/>
            <person name="Riley R."/>
            <person name="Ohm R."/>
            <person name="Sun H."/>
            <person name="Tunlid A."/>
            <person name="Henrissat B."/>
            <person name="Grigoriev I.V."/>
            <person name="Hibbett D.S."/>
            <person name="Martin F."/>
        </authorList>
    </citation>
    <scope>NUCLEOTIDE SEQUENCE [LARGE SCALE GENOMIC DNA]</scope>
    <source>
        <strain evidence="2">Ve08.2h10</strain>
    </source>
</reference>